<feature type="coiled-coil region" evidence="1">
    <location>
        <begin position="237"/>
        <end position="271"/>
    </location>
</feature>
<dbReference type="Proteomes" id="UP000198211">
    <property type="component" value="Unassembled WGS sequence"/>
</dbReference>
<sequence length="692" mass="76732">MVQGTLLPSSTPPTAPTSEATVVPAQGTDPAPDNTPSADADTTDPDIEVPSATVPADIHWYTGMNLAPVSRDAPPVYRGPEIHLVGVPASIVAMQGGAIVYPGHGGLEVLLCFESLDATDLQDPNVLMGGDVADCLLTLRERVAPVSLAAEVNSIAGQRELAALLGPFPLDRLAERMINSLSFIRRLLDKIRHLRAASKAEGCDTLSSETLVARENFNIMRREWTAMISYAKVIATLSSITKRIRELTDQVARLQAQLRDSEAARQAAERRAAKRLLDVNALVDFLMGIQSKINVMFNWMRLAALLHHFAEGTPLPEDWLTNINVIALDEPRGECPEYARPSPRTDNEAGRALPAGLLWTDVREEVQHLLLSGMDFKFAMKWVSDSQEAFYISAEGILRLRQANREPTPPWHPSRRCFIKVQKRKQSTRERKALQATLSGSSDDETQDPSYELSQAELDKAARAEAAAENKESSEESDEGEEDSKPAAASLSPANPREPKTVNKSDRGGEPMSHDGKLIRAPWTAMFYDRIIVFYFHEVRDLNSETLDGIKDYVDFMRINAKTWSAILHWLTISFLSRDAAVADASRDLYDERRRDVKRLRAQYEALLKRLFAIAGFPRTLLNEPGLVADYAAQLDDLDAEDPVRTQWAAAHCDDDIMATVPSFMHPKLMMPERRARNVIPLSAASQAKEAR</sequence>
<feature type="compositionally biased region" description="Basic and acidic residues" evidence="2">
    <location>
        <begin position="457"/>
        <end position="474"/>
    </location>
</feature>
<feature type="region of interest" description="Disordered" evidence="2">
    <location>
        <begin position="1"/>
        <end position="50"/>
    </location>
</feature>
<accession>A0A225VUJ6</accession>
<evidence type="ECO:0000313" key="3">
    <source>
        <dbReference type="EMBL" id="OWZ09211.1"/>
    </source>
</evidence>
<dbReference type="AlphaFoldDB" id="A0A225VUJ6"/>
<evidence type="ECO:0000256" key="1">
    <source>
        <dbReference type="SAM" id="Coils"/>
    </source>
</evidence>
<feature type="compositionally biased region" description="Basic and acidic residues" evidence="2">
    <location>
        <begin position="497"/>
        <end position="515"/>
    </location>
</feature>
<organism evidence="3 4">
    <name type="scientific">Phytophthora megakarya</name>
    <dbReference type="NCBI Taxonomy" id="4795"/>
    <lineage>
        <taxon>Eukaryota</taxon>
        <taxon>Sar</taxon>
        <taxon>Stramenopiles</taxon>
        <taxon>Oomycota</taxon>
        <taxon>Peronosporomycetes</taxon>
        <taxon>Peronosporales</taxon>
        <taxon>Peronosporaceae</taxon>
        <taxon>Phytophthora</taxon>
    </lineage>
</organism>
<evidence type="ECO:0000313" key="4">
    <source>
        <dbReference type="Proteomes" id="UP000198211"/>
    </source>
</evidence>
<reference evidence="4" key="1">
    <citation type="submission" date="2017-03" db="EMBL/GenBank/DDBJ databases">
        <title>Phytopthora megakarya and P. palmivora, two closely related causual agents of cacao black pod achieved similar genome size and gene model numbers by different mechanisms.</title>
        <authorList>
            <person name="Ali S."/>
            <person name="Shao J."/>
            <person name="Larry D.J."/>
            <person name="Kronmiller B."/>
            <person name="Shen D."/>
            <person name="Strem M.D."/>
            <person name="Melnick R.L."/>
            <person name="Guiltinan M.J."/>
            <person name="Tyler B.M."/>
            <person name="Meinhardt L.W."/>
            <person name="Bailey B.A."/>
        </authorList>
    </citation>
    <scope>NUCLEOTIDE SEQUENCE [LARGE SCALE GENOMIC DNA]</scope>
    <source>
        <strain evidence="4">zdho120</strain>
    </source>
</reference>
<gene>
    <name evidence="3" type="ORF">PHMEG_00018122</name>
</gene>
<evidence type="ECO:0000256" key="2">
    <source>
        <dbReference type="SAM" id="MobiDB-lite"/>
    </source>
</evidence>
<keyword evidence="1" id="KW-0175">Coiled coil</keyword>
<dbReference type="EMBL" id="NBNE01002873">
    <property type="protein sequence ID" value="OWZ09211.1"/>
    <property type="molecule type" value="Genomic_DNA"/>
</dbReference>
<feature type="compositionally biased region" description="Low complexity" evidence="2">
    <location>
        <begin position="16"/>
        <end position="40"/>
    </location>
</feature>
<proteinExistence type="predicted"/>
<protein>
    <submittedName>
        <fullName evidence="3">Uncharacterized protein</fullName>
    </submittedName>
</protein>
<feature type="region of interest" description="Disordered" evidence="2">
    <location>
        <begin position="421"/>
        <end position="515"/>
    </location>
</feature>
<keyword evidence="4" id="KW-1185">Reference proteome</keyword>
<name>A0A225VUJ6_9STRA</name>
<comment type="caution">
    <text evidence="3">The sequence shown here is derived from an EMBL/GenBank/DDBJ whole genome shotgun (WGS) entry which is preliminary data.</text>
</comment>